<dbReference type="EC" id="3.6.4.13" evidence="1"/>
<dbReference type="InterPro" id="IPR048333">
    <property type="entry name" value="HA2_WH"/>
</dbReference>
<dbReference type="PANTHER" id="PTHR18934">
    <property type="entry name" value="ATP-DEPENDENT RNA HELICASE"/>
    <property type="match status" value="1"/>
</dbReference>
<dbReference type="EMBL" id="ATAM02000012">
    <property type="protein sequence ID" value="KAL0241890.1"/>
    <property type="molecule type" value="Genomic_DNA"/>
</dbReference>
<evidence type="ECO:0000256" key="4">
    <source>
        <dbReference type="ARBA" id="ARBA00022840"/>
    </source>
</evidence>
<reference evidence="8" key="2">
    <citation type="submission" date="2024-01" db="EMBL/GenBank/DDBJ databases">
        <title>Comparative genomics of Cryptococcus and Kwoniella reveals pathogenesis evolution and contrasting modes of karyotype evolution via chromosome fusion or intercentromeric recombination.</title>
        <authorList>
            <person name="Coelho M.A."/>
            <person name="David-Palma M."/>
            <person name="Shea T."/>
            <person name="Bowers K."/>
            <person name="Mcginley-Smith S."/>
            <person name="Mohammad A.W."/>
            <person name="Gnirke A."/>
            <person name="Yurkov A.M."/>
            <person name="Nowrousian M."/>
            <person name="Sun S."/>
            <person name="Cuomo C.A."/>
            <person name="Heitman J."/>
        </authorList>
    </citation>
    <scope>NUCLEOTIDE SEQUENCE</scope>
    <source>
        <strain evidence="8">IND107</strain>
    </source>
</reference>
<feature type="compositionally biased region" description="Basic and acidic residues" evidence="5">
    <location>
        <begin position="212"/>
        <end position="222"/>
    </location>
</feature>
<accession>A0ABR3BJB5</accession>
<dbReference type="Proteomes" id="UP000054399">
    <property type="component" value="Unassembled WGS sequence"/>
</dbReference>
<feature type="compositionally biased region" description="Polar residues" evidence="5">
    <location>
        <begin position="314"/>
        <end position="327"/>
    </location>
</feature>
<evidence type="ECO:0000256" key="5">
    <source>
        <dbReference type="SAM" id="MobiDB-lite"/>
    </source>
</evidence>
<feature type="compositionally biased region" description="Polar residues" evidence="5">
    <location>
        <begin position="1586"/>
        <end position="1599"/>
    </location>
</feature>
<dbReference type="SMART" id="SM00487">
    <property type="entry name" value="DEXDc"/>
    <property type="match status" value="1"/>
</dbReference>
<comment type="caution">
    <text evidence="8">The sequence shown here is derived from an EMBL/GenBank/DDBJ whole genome shotgun (WGS) entry which is preliminary data.</text>
</comment>
<dbReference type="Pfam" id="PF00271">
    <property type="entry name" value="Helicase_C"/>
    <property type="match status" value="1"/>
</dbReference>
<feature type="compositionally biased region" description="Gly residues" evidence="5">
    <location>
        <begin position="1662"/>
        <end position="1671"/>
    </location>
</feature>
<feature type="compositionally biased region" description="Low complexity" evidence="5">
    <location>
        <begin position="173"/>
        <end position="185"/>
    </location>
</feature>
<dbReference type="Pfam" id="PF04408">
    <property type="entry name" value="WHD_HA2"/>
    <property type="match status" value="1"/>
</dbReference>
<feature type="region of interest" description="Disordered" evidence="5">
    <location>
        <begin position="473"/>
        <end position="509"/>
    </location>
</feature>
<keyword evidence="2" id="KW-0547">Nucleotide-binding</keyword>
<feature type="compositionally biased region" description="Acidic residues" evidence="5">
    <location>
        <begin position="1523"/>
        <end position="1534"/>
    </location>
</feature>
<dbReference type="CDD" id="cd17917">
    <property type="entry name" value="DEXHc_RHA-like"/>
    <property type="match status" value="1"/>
</dbReference>
<feature type="compositionally biased region" description="Basic and acidic residues" evidence="5">
    <location>
        <begin position="1642"/>
        <end position="1656"/>
    </location>
</feature>
<feature type="compositionally biased region" description="Polar residues" evidence="5">
    <location>
        <begin position="79"/>
        <end position="93"/>
    </location>
</feature>
<dbReference type="PANTHER" id="PTHR18934:SF203">
    <property type="entry name" value="ATP-DEPENDENT RNA HELICASE A"/>
    <property type="match status" value="1"/>
</dbReference>
<feature type="compositionally biased region" description="Low complexity" evidence="5">
    <location>
        <begin position="1602"/>
        <end position="1614"/>
    </location>
</feature>
<dbReference type="GeneID" id="91992919"/>
<dbReference type="InterPro" id="IPR014720">
    <property type="entry name" value="dsRBD_dom"/>
</dbReference>
<dbReference type="InterPro" id="IPR001650">
    <property type="entry name" value="Helicase_C-like"/>
</dbReference>
<dbReference type="InterPro" id="IPR011545">
    <property type="entry name" value="DEAD/DEAH_box_helicase_dom"/>
</dbReference>
<proteinExistence type="predicted"/>
<dbReference type="RefSeq" id="XP_066611272.1">
    <property type="nucleotide sequence ID" value="XM_066760511.1"/>
</dbReference>
<evidence type="ECO:0000259" key="7">
    <source>
        <dbReference type="PROSITE" id="PS51194"/>
    </source>
</evidence>
<dbReference type="InterPro" id="IPR027417">
    <property type="entry name" value="P-loop_NTPase"/>
</dbReference>
<feature type="compositionally biased region" description="Polar residues" evidence="5">
    <location>
        <begin position="248"/>
        <end position="259"/>
    </location>
</feature>
<dbReference type="SUPFAM" id="SSF52540">
    <property type="entry name" value="P-loop containing nucleoside triphosphate hydrolases"/>
    <property type="match status" value="1"/>
</dbReference>
<feature type="region of interest" description="Disordered" evidence="5">
    <location>
        <begin position="67"/>
        <end position="327"/>
    </location>
</feature>
<feature type="compositionally biased region" description="Low complexity" evidence="5">
    <location>
        <begin position="117"/>
        <end position="136"/>
    </location>
</feature>
<feature type="domain" description="Helicase ATP-binding" evidence="6">
    <location>
        <begin position="717"/>
        <end position="890"/>
    </location>
</feature>
<dbReference type="Pfam" id="PF00270">
    <property type="entry name" value="DEAD"/>
    <property type="match status" value="1"/>
</dbReference>
<gene>
    <name evidence="8" type="ORF">I308_106064</name>
</gene>
<dbReference type="PROSITE" id="PS00690">
    <property type="entry name" value="DEAH_ATP_HELICASE"/>
    <property type="match status" value="1"/>
</dbReference>
<dbReference type="PROSITE" id="PS51194">
    <property type="entry name" value="HELICASE_CTER"/>
    <property type="match status" value="1"/>
</dbReference>
<feature type="domain" description="Helicase C-terminal" evidence="7">
    <location>
        <begin position="970"/>
        <end position="1148"/>
    </location>
</feature>
<keyword evidence="3" id="KW-0378">Hydrolase</keyword>
<feature type="region of interest" description="Disordered" evidence="5">
    <location>
        <begin position="346"/>
        <end position="369"/>
    </location>
</feature>
<feature type="region of interest" description="Disordered" evidence="5">
    <location>
        <begin position="1578"/>
        <end position="1689"/>
    </location>
</feature>
<name>A0ABR3BJB5_9TREE</name>
<feature type="compositionally biased region" description="Polar residues" evidence="5">
    <location>
        <begin position="295"/>
        <end position="305"/>
    </location>
</feature>
<evidence type="ECO:0000313" key="9">
    <source>
        <dbReference type="Proteomes" id="UP000054399"/>
    </source>
</evidence>
<sequence>MTRKLKLSASPSALELLSIRPALVTLSPLPASPSSPLPPVTLRHDRTALALSLPLVLMSGAHQKDYSENNRDLELPSKPATSSISIPPTQSAHTLPPRPNFALPPRPSTVPCPPRSARPLRSSLRSPSPPRVSWRSRITDTGARISRSRSPSPRRYRSRSPERYRSSKHTKYRSPSPRYQRRSPSLRARSPFAVRRPSIRRSPSSRPRSRSPPREKLREKSKGSLLSRIVGQHPSKTDHHIAPPATSLERSLSPTATNEQSRKLPAVSVPVPTGPRTSQIPTGPRTDRIPIGPESLQNQSLNQGRPTKLIPTGPRNSISAPVPPSISNTKAVAASENQNYKYTLEEMGNPRKRGGGSKPPPTGKKSLSPPIHDLVYISETYGKGITLKSQWAENPKSPVANFILKGKSGDINGCYSYTEGIVDGKKVHRVTMTPVNGIYGIGDSTNKKEAEKLAALSSLLQLISIGYLEKGKASNGPSEPNNFTKPSTSTQAVSQIDPEDTGETATLSDGKTKIDYDRARQFMEYYCHRYRFRKPDVEYTQTTVKDPRNKKKTKMVWEGVIIVGNRRIGMGSGMNKKKAAIQCYLDVTQYLESCDPDLWQDFIEHTKKDKSLNIGLAPHLVFTMSEALIDDVQGTCIDIRHSNLYQNAPPSGSAGNEVQAPPTWHGGAQYIPTENEIYYKSQELQARLAAYESDPRMARMRRTRASLPVYSRANEMLRTIRDNDVTIIMAATGSGKTTQVPQLLFDEMIKQGSGGGCNIVCTQPRRLAAMSVAERIAEERGQVIGQEVGYQVRFDAQLPEANGSITFCTTGIFLKRMQSALGENANEVAVQRMDQVSHVVVDEVHERDIDTDLLLVVLKRLLQDRKRRGVPIKVVLMSATIDPTLFQSYFTDAGGAHAPVAEIPGRTFPVEKSFLDKIVPQLQNIPAQRGGWVFNEKNVKEYLSRELSSNASNFGPGTGIELEIPYPLVALTIAFVLSRSEDGHVLVFLPGWEEIKKVADILLTGRYPLLGMDFRDPRRFSIHYLHSTIPAAEQKEVFRTPPPGVRRIILATNIAETSITIPDVVYVVDTGRVKEKRYDPERHMSSLVSAWVGSSNLNQRAGRAGRHREGEYYGLVSQRRLDSLEAHQMVEMKRSDLSNVVMHVKALNLGEVQEVLAATIEPPEPSRIIAAMEVLRMLGALDARQNLTSLGRVLLQLPVDANVGKLCLYGAFFRCLDAALTLAAVLTNRDPFLAPPAQKAKADSIKDRFSPKAFRSDPLAIVAAYNQWLPYEESGDFYSATKFCDNNFLSKPTLLQIKQVKQSLLQSLDKAGVIAVSAGGMVDRIGRYGSIPPALNENNDSLPMLAALIATATAPNFAIRTSEKTCRTWQDKVVVIHNSSVNSRRREVNGPEESSASFNPAEKRLYAFAEKSRNVPVGGNPNSAPTNLRTVTRLDPMTYMLFGAYELVVTARGLECDGWLPVTGNTHALDDVQRLKAALDVCMLRVFEGLGKSLVMGRDQRWMNGAGGVEVHEGTSRIKEGGGEEENESDDEDYDRPREKSDQASSRYAGPLTVEEINELEMLTTDIVTILNKYADEREGGGVDTVPQTRVNTRPSSPQGRAAQWAADVAAAASYGGGGSAQWGDASGGASFGGGGWGSDLHSARKQGDGGKRFDTWDDGDGWGSHQGGQGDQDDSGWAVPKYKPPQTR</sequence>
<dbReference type="InterPro" id="IPR007502">
    <property type="entry name" value="Helicase-assoc_dom"/>
</dbReference>
<evidence type="ECO:0000313" key="8">
    <source>
        <dbReference type="EMBL" id="KAL0241890.1"/>
    </source>
</evidence>
<feature type="compositionally biased region" description="Basic and acidic residues" evidence="5">
    <location>
        <begin position="1510"/>
        <end position="1522"/>
    </location>
</feature>
<evidence type="ECO:0000256" key="1">
    <source>
        <dbReference type="ARBA" id="ARBA00012552"/>
    </source>
</evidence>
<dbReference type="Pfam" id="PF00035">
    <property type="entry name" value="dsrm"/>
    <property type="match status" value="2"/>
</dbReference>
<keyword evidence="4" id="KW-0067">ATP-binding</keyword>
<dbReference type="Gene3D" id="3.40.50.300">
    <property type="entry name" value="P-loop containing nucleotide triphosphate hydrolases"/>
    <property type="match status" value="2"/>
</dbReference>
<evidence type="ECO:0000256" key="3">
    <source>
        <dbReference type="ARBA" id="ARBA00022801"/>
    </source>
</evidence>
<organism evidence="8 9">
    <name type="scientific">Cryptococcus tetragattii IND107</name>
    <dbReference type="NCBI Taxonomy" id="1296105"/>
    <lineage>
        <taxon>Eukaryota</taxon>
        <taxon>Fungi</taxon>
        <taxon>Dikarya</taxon>
        <taxon>Basidiomycota</taxon>
        <taxon>Agaricomycotina</taxon>
        <taxon>Tremellomycetes</taxon>
        <taxon>Tremellales</taxon>
        <taxon>Cryptococcaceae</taxon>
        <taxon>Cryptococcus</taxon>
        <taxon>Cryptococcus gattii species complex</taxon>
    </lineage>
</organism>
<dbReference type="CDD" id="cd00048">
    <property type="entry name" value="DSRM_SF"/>
    <property type="match status" value="1"/>
</dbReference>
<keyword evidence="9" id="KW-1185">Reference proteome</keyword>
<feature type="compositionally biased region" description="Pro residues" evidence="5">
    <location>
        <begin position="96"/>
        <end position="116"/>
    </location>
</feature>
<dbReference type="CDD" id="cd18791">
    <property type="entry name" value="SF2_C_RHA"/>
    <property type="match status" value="1"/>
</dbReference>
<reference evidence="8" key="1">
    <citation type="submission" date="2015-01" db="EMBL/GenBank/DDBJ databases">
        <authorList>
            <consortium name="The Broad Institute Genomics Platform"/>
            <person name="Cuomo C."/>
            <person name="Litvintseva A."/>
            <person name="Chen Y."/>
            <person name="Heitman J."/>
            <person name="Sun S."/>
            <person name="Springer D."/>
            <person name="Dromer F."/>
            <person name="Young S."/>
            <person name="Zeng Q."/>
            <person name="Gargeya S."/>
            <person name="Abouelleil A."/>
            <person name="Alvarado L."/>
            <person name="Chapman S.B."/>
            <person name="Gainer-Dewar J."/>
            <person name="Goldberg J."/>
            <person name="Griggs A."/>
            <person name="Gujja S."/>
            <person name="Hansen M."/>
            <person name="Howarth C."/>
            <person name="Imamovic A."/>
            <person name="Larimer J."/>
            <person name="Murphy C."/>
            <person name="Naylor J."/>
            <person name="Pearson M."/>
            <person name="Priest M."/>
            <person name="Roberts A."/>
            <person name="Saif S."/>
            <person name="Shea T."/>
            <person name="Sykes S."/>
            <person name="Wortman J."/>
            <person name="Nusbaum C."/>
            <person name="Birren B."/>
        </authorList>
    </citation>
    <scope>NUCLEOTIDE SEQUENCE</scope>
    <source>
        <strain evidence="8">IND107</strain>
    </source>
</reference>
<dbReference type="SMART" id="SM00490">
    <property type="entry name" value="HELICc"/>
    <property type="match status" value="1"/>
</dbReference>
<dbReference type="InterPro" id="IPR002464">
    <property type="entry name" value="DNA/RNA_helicase_DEAH_CS"/>
</dbReference>
<feature type="compositionally biased region" description="Gly residues" evidence="5">
    <location>
        <begin position="1615"/>
        <end position="1638"/>
    </location>
</feature>
<evidence type="ECO:0000256" key="2">
    <source>
        <dbReference type="ARBA" id="ARBA00022741"/>
    </source>
</evidence>
<dbReference type="InterPro" id="IPR014001">
    <property type="entry name" value="Helicase_ATP-bd"/>
</dbReference>
<feature type="region of interest" description="Disordered" evidence="5">
    <location>
        <begin position="1506"/>
        <end position="1552"/>
    </location>
</feature>
<dbReference type="Gene3D" id="1.20.120.1080">
    <property type="match status" value="1"/>
</dbReference>
<protein>
    <recommendedName>
        <fullName evidence="1">RNA helicase</fullName>
        <ecNumber evidence="1">3.6.4.13</ecNumber>
    </recommendedName>
</protein>
<dbReference type="SMART" id="SM00847">
    <property type="entry name" value="HA2"/>
    <property type="match status" value="1"/>
</dbReference>
<evidence type="ECO:0000259" key="6">
    <source>
        <dbReference type="PROSITE" id="PS51192"/>
    </source>
</evidence>
<dbReference type="PROSITE" id="PS51192">
    <property type="entry name" value="HELICASE_ATP_BIND_1"/>
    <property type="match status" value="1"/>
</dbReference>
<dbReference type="Pfam" id="PF21010">
    <property type="entry name" value="HA2_C"/>
    <property type="match status" value="1"/>
</dbReference>
<feature type="compositionally biased region" description="Polar residues" evidence="5">
    <location>
        <begin position="475"/>
        <end position="494"/>
    </location>
</feature>